<name>A0A839UIT6_9GAMM</name>
<evidence type="ECO:0000256" key="10">
    <source>
        <dbReference type="PIRSR" id="PIRSR000156-1"/>
    </source>
</evidence>
<feature type="binding site" evidence="10">
    <location>
        <position position="258"/>
    </location>
    <ligand>
        <name>Mg(2+)</name>
        <dbReference type="ChEBI" id="CHEBI:18420"/>
    </ligand>
</feature>
<comment type="catalytic activity">
    <reaction evidence="8 9">
        <text>N(6)-[(R)-lipoyl]-L-lysyl-[protein] + pyruvate + H(+) = N(6)-[(R)-S(8)-acetyldihydrolipoyl]-L-lysyl-[protein] + CO2</text>
        <dbReference type="Rhea" id="RHEA:19189"/>
        <dbReference type="Rhea" id="RHEA-COMP:10474"/>
        <dbReference type="Rhea" id="RHEA-COMP:10478"/>
        <dbReference type="ChEBI" id="CHEBI:15361"/>
        <dbReference type="ChEBI" id="CHEBI:15378"/>
        <dbReference type="ChEBI" id="CHEBI:16526"/>
        <dbReference type="ChEBI" id="CHEBI:83099"/>
        <dbReference type="ChEBI" id="CHEBI:83111"/>
        <dbReference type="EC" id="1.2.4.1"/>
    </reaction>
</comment>
<dbReference type="InterPro" id="IPR041621">
    <property type="entry name" value="PDH_E1_M"/>
</dbReference>
<feature type="binding site" evidence="10">
    <location>
        <position position="226"/>
    </location>
    <ligand>
        <name>Mg(2+)</name>
        <dbReference type="ChEBI" id="CHEBI:18420"/>
    </ligand>
</feature>
<dbReference type="InterPro" id="IPR035807">
    <property type="entry name" value="PDC_E1_N"/>
</dbReference>
<feature type="domain" description="Transketolase N-terminal" evidence="11">
    <location>
        <begin position="134"/>
        <end position="292"/>
    </location>
</feature>
<dbReference type="InterPro" id="IPR009014">
    <property type="entry name" value="Transketo_C/PFOR_II"/>
</dbReference>
<dbReference type="InterPro" id="IPR005474">
    <property type="entry name" value="Transketolase_N"/>
</dbReference>
<evidence type="ECO:0000256" key="4">
    <source>
        <dbReference type="ARBA" id="ARBA00017172"/>
    </source>
</evidence>
<keyword evidence="7 9" id="KW-0670">Pyruvate</keyword>
<evidence type="ECO:0000256" key="8">
    <source>
        <dbReference type="ARBA" id="ARBA00051231"/>
    </source>
</evidence>
<evidence type="ECO:0000256" key="5">
    <source>
        <dbReference type="ARBA" id="ARBA00023002"/>
    </source>
</evidence>
<dbReference type="NCBIfam" id="TIGR00759">
    <property type="entry name" value="aceE"/>
    <property type="match status" value="1"/>
</dbReference>
<keyword evidence="10" id="KW-0479">Metal-binding</keyword>
<keyword evidence="5 9" id="KW-0560">Oxidoreductase</keyword>
<dbReference type="Gene3D" id="3.40.50.920">
    <property type="match status" value="1"/>
</dbReference>
<evidence type="ECO:0000313" key="15">
    <source>
        <dbReference type="Proteomes" id="UP000559987"/>
    </source>
</evidence>
<comment type="cofactor">
    <cofactor evidence="10">
        <name>Mg(2+)</name>
        <dbReference type="ChEBI" id="CHEBI:18420"/>
    </cofactor>
</comment>
<keyword evidence="15" id="KW-1185">Reference proteome</keyword>
<evidence type="ECO:0000256" key="1">
    <source>
        <dbReference type="ARBA" id="ARBA00001964"/>
    </source>
</evidence>
<comment type="function">
    <text evidence="2 9">Component of the pyruvate dehydrogenase (PDH) complex, that catalyzes the overall conversion of pyruvate to acetyl-CoA and CO(2).</text>
</comment>
<proteinExistence type="predicted"/>
<dbReference type="PANTHER" id="PTHR43825">
    <property type="entry name" value="PYRUVATE DEHYDROGENASE E1 COMPONENT"/>
    <property type="match status" value="1"/>
</dbReference>
<evidence type="ECO:0000259" key="13">
    <source>
        <dbReference type="Pfam" id="PF22613"/>
    </source>
</evidence>
<evidence type="ECO:0000256" key="6">
    <source>
        <dbReference type="ARBA" id="ARBA00023052"/>
    </source>
</evidence>
<dbReference type="GO" id="GO:0000287">
    <property type="term" value="F:magnesium ion binding"/>
    <property type="evidence" value="ECO:0007669"/>
    <property type="project" value="UniProtKB-ARBA"/>
</dbReference>
<dbReference type="Pfam" id="PF00456">
    <property type="entry name" value="Transketolase_N"/>
    <property type="match status" value="1"/>
</dbReference>
<keyword evidence="6 9" id="KW-0786">Thiamine pyrophosphate</keyword>
<dbReference type="Pfam" id="PF17831">
    <property type="entry name" value="PDH_E1_M"/>
    <property type="match status" value="1"/>
</dbReference>
<dbReference type="EMBL" id="JACHXZ010000001">
    <property type="protein sequence ID" value="MBB3167772.1"/>
    <property type="molecule type" value="Genomic_DNA"/>
</dbReference>
<dbReference type="InterPro" id="IPR051157">
    <property type="entry name" value="PDH/Transketolase"/>
</dbReference>
<dbReference type="PANTHER" id="PTHR43825:SF3">
    <property type="entry name" value="PYRUVATE DEHYDROGENASE E1 COMPONENT"/>
    <property type="match status" value="1"/>
</dbReference>
<dbReference type="PIRSF" id="PIRSF000156">
    <property type="entry name" value="Pyruvate_dh_E1"/>
    <property type="match status" value="1"/>
</dbReference>
<gene>
    <name evidence="14" type="ORF">FHS30_000948</name>
</gene>
<sequence>MTEDIDALETREWLDALHAVIRYGGDGRAAYLLKQMFDRATMAGVELPAAITTPYRNTIPPKKEKRMPGDLFMERRIRSLIRWNALAMVMRANDNDEGLGGHISSFSSAATLYDVGFNYFFRGNDGEELGDLIYYQGHSAPGMYARSFLEGRLSEDQLDNFRREVDGAGLSSYPHPWLMPDYWQFPTVSMGLGPLQAIYQAHVMRYMSARGLAPRGDRKVWAFLGDGECDEPESLGAIGLAGREGLENLIFVINCNLQRLDGPVRGNGKIMQELEGIFRGAGWNVIKVVWGRHWDALLEKDTTGLLQKRMDEVCDGELQNYKANGGAYTRKHFFGKYPELLELVKDMSDDEIMKLNRGGHDPYKVYAAYAEAMECKGQPTVILAQTVKGYGLGAAGEAANITHSVKKLDIESLKGFRDRFGIPISDEDLKTVPYYRPAPDSPEMQYMHARRKSLGGYLPARQADFEALEIPPLETFKAQLKGTGEREISTTMAWVRFISTLVKDKNIGERVVPIVPDEARTFGMEGMFRQLGIYSSGGQHYVPHDHDQIMYYKEDKKGQILEEGINEAGAMAAWLAAATAYSNSHCPMIPCYIYYSMFGFQRIGDLAWAAGDSQARGFLIGATAGRTTLNGEGLQHQDGHSHVLANTIPNCKTYDPTYSYELAVIMHDGMKRMFQDKENCFYYITTMNENYVHPDMPVGAEEGIVKGMYLLKEGKKSKKGGLRVQLMGAGTILREVEAAAEILREDFGVESDIWSLTSINELTRDGQRISRWNMLNPEAKKSKKAYVTECLENQEGPVIAATDYLKTYAEQLRAFIPGDYVVLGTEGFGRSDTRGKLRRFFEVDRHFVTVAALKALADQGAIKASVVSKALKQFGIDSEKPDPMSV</sequence>
<dbReference type="AlphaFoldDB" id="A0A839UIT6"/>
<protein>
    <recommendedName>
        <fullName evidence="4 9">Pyruvate dehydrogenase E1 component</fullName>
        <ecNumber evidence="3 9">1.2.4.1</ecNumber>
    </recommendedName>
</protein>
<evidence type="ECO:0000256" key="2">
    <source>
        <dbReference type="ARBA" id="ARBA00003157"/>
    </source>
</evidence>
<comment type="caution">
    <text evidence="14">The sequence shown here is derived from an EMBL/GenBank/DDBJ whole genome shotgun (WGS) entry which is preliminary data.</text>
</comment>
<evidence type="ECO:0000313" key="14">
    <source>
        <dbReference type="EMBL" id="MBB3167772.1"/>
    </source>
</evidence>
<feature type="binding site" evidence="10">
    <location>
        <position position="256"/>
    </location>
    <ligand>
        <name>Mg(2+)</name>
        <dbReference type="ChEBI" id="CHEBI:18420"/>
    </ligand>
</feature>
<evidence type="ECO:0000256" key="3">
    <source>
        <dbReference type="ARBA" id="ARBA00012281"/>
    </source>
</evidence>
<reference evidence="14 15" key="1">
    <citation type="submission" date="2020-08" db="EMBL/GenBank/DDBJ databases">
        <title>Genomic Encyclopedia of Type Strains, Phase III (KMG-III): the genomes of soil and plant-associated and newly described type strains.</title>
        <authorList>
            <person name="Whitman W."/>
        </authorList>
    </citation>
    <scope>NUCLEOTIDE SEQUENCE [LARGE SCALE GENOMIC DNA]</scope>
    <source>
        <strain evidence="14 15">CECT 8571</strain>
    </source>
</reference>
<feature type="domain" description="Transketolase-like C-terminal" evidence="13">
    <location>
        <begin position="707"/>
        <end position="844"/>
    </location>
</feature>
<dbReference type="EC" id="1.2.4.1" evidence="3 9"/>
<dbReference type="InterPro" id="IPR029061">
    <property type="entry name" value="THDP-binding"/>
</dbReference>
<evidence type="ECO:0000256" key="9">
    <source>
        <dbReference type="PIRNR" id="PIRNR000156"/>
    </source>
</evidence>
<dbReference type="CDD" id="cd02017">
    <property type="entry name" value="TPP_E1_EcPDC_like"/>
    <property type="match status" value="1"/>
</dbReference>
<feature type="domain" description="Pyruvate dehydrogenase E1 component middle" evidence="12">
    <location>
        <begin position="468"/>
        <end position="694"/>
    </location>
</feature>
<accession>A0A839UIT6</accession>
<dbReference type="SUPFAM" id="SSF52922">
    <property type="entry name" value="TK C-terminal domain-like"/>
    <property type="match status" value="1"/>
</dbReference>
<dbReference type="Proteomes" id="UP000559987">
    <property type="component" value="Unassembled WGS sequence"/>
</dbReference>
<comment type="cofactor">
    <cofactor evidence="1 9">
        <name>thiamine diphosphate</name>
        <dbReference type="ChEBI" id="CHEBI:58937"/>
    </cofactor>
</comment>
<evidence type="ECO:0000259" key="12">
    <source>
        <dbReference type="Pfam" id="PF17831"/>
    </source>
</evidence>
<dbReference type="RefSeq" id="WP_183908775.1">
    <property type="nucleotide sequence ID" value="NZ_JACHXZ010000001.1"/>
</dbReference>
<dbReference type="FunFam" id="3.40.50.970:FF:000009">
    <property type="entry name" value="Pyruvate dehydrogenase E1 component"/>
    <property type="match status" value="1"/>
</dbReference>
<dbReference type="FunFam" id="3.40.50.970:FF:000011">
    <property type="entry name" value="Pyruvate dehydrogenase E1 component"/>
    <property type="match status" value="1"/>
</dbReference>
<evidence type="ECO:0000256" key="7">
    <source>
        <dbReference type="ARBA" id="ARBA00023317"/>
    </source>
</evidence>
<dbReference type="GO" id="GO:0004739">
    <property type="term" value="F:pyruvate dehydrogenase (acetyl-transferring) activity"/>
    <property type="evidence" value="ECO:0007669"/>
    <property type="project" value="UniProtKB-EC"/>
</dbReference>
<dbReference type="InterPro" id="IPR055152">
    <property type="entry name" value="Transketolase-like_C_2"/>
</dbReference>
<dbReference type="Pfam" id="PF22613">
    <property type="entry name" value="Transketolase_C_1"/>
    <property type="match status" value="1"/>
</dbReference>
<organism evidence="14 15">
    <name type="scientific">Simiduia aestuariiviva</name>
    <dbReference type="NCBI Taxonomy" id="1510459"/>
    <lineage>
        <taxon>Bacteria</taxon>
        <taxon>Pseudomonadati</taxon>
        <taxon>Pseudomonadota</taxon>
        <taxon>Gammaproteobacteria</taxon>
        <taxon>Cellvibrionales</taxon>
        <taxon>Cellvibrionaceae</taxon>
        <taxon>Simiduia</taxon>
    </lineage>
</organism>
<dbReference type="Gene3D" id="3.40.50.970">
    <property type="match status" value="2"/>
</dbReference>
<evidence type="ECO:0000259" key="11">
    <source>
        <dbReference type="Pfam" id="PF00456"/>
    </source>
</evidence>
<keyword evidence="10" id="KW-0460">Magnesium</keyword>
<dbReference type="InterPro" id="IPR004660">
    <property type="entry name" value="PDH_E1"/>
</dbReference>
<dbReference type="SUPFAM" id="SSF52518">
    <property type="entry name" value="Thiamin diphosphate-binding fold (THDP-binding)"/>
    <property type="match status" value="2"/>
</dbReference>